<proteinExistence type="predicted"/>
<dbReference type="EMBL" id="JAPZBO010000005">
    <property type="protein sequence ID" value="KAJ5316126.1"/>
    <property type="molecule type" value="Genomic_DNA"/>
</dbReference>
<dbReference type="GO" id="GO:0017000">
    <property type="term" value="P:antibiotic biosynthetic process"/>
    <property type="evidence" value="ECO:0007669"/>
    <property type="project" value="UniProtKB-ARBA"/>
</dbReference>
<evidence type="ECO:0000313" key="1">
    <source>
        <dbReference type="EMBL" id="KAJ5316126.1"/>
    </source>
</evidence>
<reference evidence="1" key="2">
    <citation type="journal article" date="2023" name="IMA Fungus">
        <title>Comparative genomic study of the Penicillium genus elucidates a diverse pangenome and 15 lateral gene transfer events.</title>
        <authorList>
            <person name="Petersen C."/>
            <person name="Sorensen T."/>
            <person name="Nielsen M.R."/>
            <person name="Sondergaard T.E."/>
            <person name="Sorensen J.L."/>
            <person name="Fitzpatrick D.A."/>
            <person name="Frisvad J.C."/>
            <person name="Nielsen K.L."/>
        </authorList>
    </citation>
    <scope>NUCLEOTIDE SEQUENCE</scope>
    <source>
        <strain evidence="1">IBT 21472</strain>
    </source>
</reference>
<protein>
    <recommendedName>
        <fullName evidence="3">AB hydrolase-1 domain-containing protein</fullName>
    </recommendedName>
</protein>
<gene>
    <name evidence="1" type="ORF">N7476_006433</name>
</gene>
<accession>A0A9W9PX58</accession>
<keyword evidence="2" id="KW-1185">Reference proteome</keyword>
<organism evidence="1 2">
    <name type="scientific">Penicillium atrosanguineum</name>
    <dbReference type="NCBI Taxonomy" id="1132637"/>
    <lineage>
        <taxon>Eukaryota</taxon>
        <taxon>Fungi</taxon>
        <taxon>Dikarya</taxon>
        <taxon>Ascomycota</taxon>
        <taxon>Pezizomycotina</taxon>
        <taxon>Eurotiomycetes</taxon>
        <taxon>Eurotiomycetidae</taxon>
        <taxon>Eurotiales</taxon>
        <taxon>Aspergillaceae</taxon>
        <taxon>Penicillium</taxon>
    </lineage>
</organism>
<dbReference type="SUPFAM" id="SSF53474">
    <property type="entry name" value="alpha/beta-Hydrolases"/>
    <property type="match status" value="1"/>
</dbReference>
<sequence length="438" mass="49321">MSASFSVPPLEADFPFDIISHLIPVSPFREYPHAISDEKKGVHLSVKQYIPRNEPFRYEDTVPITILASGGVGFIKELYEPLFAELLCKARQNGTIIQSIWIADMYNIGESAVANRHNLGCDPAWTDHSRDLMDVIYHFRDKMTRPIIGLGHSFGCNQLFSLSNWHPNLFHSLAFIEPGIDPLYGMGTTIGWANAILKFKDAYSTRQEAETQLFRLHNAKAWERSVSERFREYGVYGREGEKGEEWAITTPRNQLVALIGRMNPTGVGRGPGGMADVTLADRESVPDADPEGHQLGHFYRPELKKAWDMLPNMRPWALYIGGNNSPAFGPVKVREERLRLTGIGVGGNGGVKLGAVKQVVIEDGEHTMTFDRNLYKVAGHVADFLATESKRWAEGPKMRQDKWLQKSLEERQSVGQDFVDGLAEEKKRMRLAQRQGKL</sequence>
<evidence type="ECO:0000313" key="2">
    <source>
        <dbReference type="Proteomes" id="UP001147746"/>
    </source>
</evidence>
<dbReference type="AlphaFoldDB" id="A0A9W9PX58"/>
<comment type="caution">
    <text evidence="1">The sequence shown here is derived from an EMBL/GenBank/DDBJ whole genome shotgun (WGS) entry which is preliminary data.</text>
</comment>
<evidence type="ECO:0008006" key="3">
    <source>
        <dbReference type="Google" id="ProtNLM"/>
    </source>
</evidence>
<dbReference type="GO" id="GO:0072330">
    <property type="term" value="P:monocarboxylic acid biosynthetic process"/>
    <property type="evidence" value="ECO:0007669"/>
    <property type="project" value="UniProtKB-ARBA"/>
</dbReference>
<dbReference type="InterPro" id="IPR029058">
    <property type="entry name" value="AB_hydrolase_fold"/>
</dbReference>
<reference evidence="1" key="1">
    <citation type="submission" date="2022-12" db="EMBL/GenBank/DDBJ databases">
        <authorList>
            <person name="Petersen C."/>
        </authorList>
    </citation>
    <scope>NUCLEOTIDE SEQUENCE</scope>
    <source>
        <strain evidence="1">IBT 21472</strain>
    </source>
</reference>
<dbReference type="OrthoDB" id="94039at2759"/>
<name>A0A9W9PX58_9EURO</name>
<dbReference type="Proteomes" id="UP001147746">
    <property type="component" value="Unassembled WGS sequence"/>
</dbReference>
<dbReference type="Gene3D" id="3.40.50.1820">
    <property type="entry name" value="alpha/beta hydrolase"/>
    <property type="match status" value="1"/>
</dbReference>